<dbReference type="InterPro" id="IPR000924">
    <property type="entry name" value="Glu/Gln-tRNA-synth"/>
</dbReference>
<dbReference type="SUPFAM" id="SSF52374">
    <property type="entry name" value="Nucleotidylyl transferase"/>
    <property type="match status" value="1"/>
</dbReference>
<dbReference type="NCBIfam" id="TIGR03838">
    <property type="entry name" value="queuosine_YadB"/>
    <property type="match status" value="1"/>
</dbReference>
<dbReference type="PANTHER" id="PTHR43311">
    <property type="entry name" value="GLUTAMATE--TRNA LIGASE"/>
    <property type="match status" value="1"/>
</dbReference>
<evidence type="ECO:0000256" key="8">
    <source>
        <dbReference type="RuleBase" id="RU363037"/>
    </source>
</evidence>
<feature type="binding site" evidence="7">
    <location>
        <position position="256"/>
    </location>
    <ligand>
        <name>ATP</name>
        <dbReference type="ChEBI" id="CHEBI:30616"/>
    </ligand>
</feature>
<keyword evidence="1 7" id="KW-0436">Ligase</keyword>
<feature type="binding site" evidence="7">
    <location>
        <position position="56"/>
    </location>
    <ligand>
        <name>L-glutamate</name>
        <dbReference type="ChEBI" id="CHEBI:29985"/>
    </ligand>
</feature>
<comment type="function">
    <text evidence="7">Catalyzes the tRNA-independent activation of glutamate in presence of ATP and the subsequent transfer of glutamate onto a tRNA(Asp). Glutamate is transferred on the 2-amino-5-(4,5-dihydroxy-2-cyclopenten-1-yl) moiety of the queuosine in the wobble position of the QUC anticodon.</text>
</comment>
<comment type="caution">
    <text evidence="11">The sequence shown here is derived from an EMBL/GenBank/DDBJ whole genome shotgun (WGS) entry which is preliminary data.</text>
</comment>
<evidence type="ECO:0000256" key="1">
    <source>
        <dbReference type="ARBA" id="ARBA00022598"/>
    </source>
</evidence>
<keyword evidence="3 7" id="KW-0547">Nucleotide-binding</keyword>
<keyword evidence="4 7" id="KW-0862">Zinc</keyword>
<feature type="binding site" evidence="7">
    <location>
        <position position="197"/>
    </location>
    <ligand>
        <name>L-glutamate</name>
        <dbReference type="ChEBI" id="CHEBI:29985"/>
    </ligand>
</feature>
<dbReference type="HAMAP" id="MF_01428">
    <property type="entry name" value="Glu_Q_tRNA_synth"/>
    <property type="match status" value="1"/>
</dbReference>
<comment type="cofactor">
    <cofactor evidence="7">
        <name>Zn(2+)</name>
        <dbReference type="ChEBI" id="CHEBI:29105"/>
    </cofactor>
    <text evidence="7">Binds 1 zinc ion per subunit.</text>
</comment>
<reference evidence="10" key="2">
    <citation type="journal article" date="2021" name="PeerJ">
        <title>Extensive microbial diversity within the chicken gut microbiome revealed by metagenomics and culture.</title>
        <authorList>
            <person name="Gilroy R."/>
            <person name="Ravi A."/>
            <person name="Getino M."/>
            <person name="Pursley I."/>
            <person name="Horton D.L."/>
            <person name="Alikhan N.F."/>
            <person name="Baker D."/>
            <person name="Gharbi K."/>
            <person name="Hall N."/>
            <person name="Watson M."/>
            <person name="Adriaenssens E.M."/>
            <person name="Foster-Nyarko E."/>
            <person name="Jarju S."/>
            <person name="Secka A."/>
            <person name="Antonio M."/>
            <person name="Oren A."/>
            <person name="Chaudhuri R.R."/>
            <person name="La Ragione R."/>
            <person name="Hildebrand F."/>
            <person name="Pallen M.J."/>
        </authorList>
    </citation>
    <scope>NUCLEOTIDE SEQUENCE</scope>
    <source>
        <strain evidence="10">USAMLcec12-2067</strain>
    </source>
</reference>
<dbReference type="PANTHER" id="PTHR43311:SF1">
    <property type="entry name" value="GLUTAMYL-Q TRNA(ASP) SYNTHETASE"/>
    <property type="match status" value="1"/>
</dbReference>
<accession>A0A2K2U7G8</accession>
<evidence type="ECO:0000313" key="12">
    <source>
        <dbReference type="Proteomes" id="UP000236488"/>
    </source>
</evidence>
<dbReference type="GO" id="GO:0005829">
    <property type="term" value="C:cytosol"/>
    <property type="evidence" value="ECO:0007669"/>
    <property type="project" value="TreeGrafter"/>
</dbReference>
<dbReference type="GO" id="GO:0005524">
    <property type="term" value="F:ATP binding"/>
    <property type="evidence" value="ECO:0007669"/>
    <property type="project" value="UniProtKB-KW"/>
</dbReference>
<dbReference type="GO" id="GO:0006424">
    <property type="term" value="P:glutamyl-tRNA aminoacylation"/>
    <property type="evidence" value="ECO:0007669"/>
    <property type="project" value="InterPro"/>
</dbReference>
<evidence type="ECO:0000256" key="6">
    <source>
        <dbReference type="ARBA" id="ARBA00023146"/>
    </source>
</evidence>
<evidence type="ECO:0000256" key="4">
    <source>
        <dbReference type="ARBA" id="ARBA00022833"/>
    </source>
</evidence>
<evidence type="ECO:0000256" key="2">
    <source>
        <dbReference type="ARBA" id="ARBA00022723"/>
    </source>
</evidence>
<gene>
    <name evidence="7 11" type="primary">gluQ</name>
    <name evidence="10" type="synonym">gluQRS</name>
    <name evidence="11" type="ORF">C2L80_02350</name>
    <name evidence="10" type="ORF">K8V16_01870</name>
</gene>
<dbReference type="InterPro" id="IPR014729">
    <property type="entry name" value="Rossmann-like_a/b/a_fold"/>
</dbReference>
<evidence type="ECO:0000256" key="5">
    <source>
        <dbReference type="ARBA" id="ARBA00022840"/>
    </source>
</evidence>
<comment type="similarity">
    <text evidence="7">Belongs to the class-I aminoacyl-tRNA synthetase family. GluQ subfamily.</text>
</comment>
<feature type="binding site" evidence="7">
    <location>
        <begin position="20"/>
        <end position="24"/>
    </location>
    <ligand>
        <name>L-glutamate</name>
        <dbReference type="ChEBI" id="CHEBI:29985"/>
    </ligand>
</feature>
<evidence type="ECO:0000313" key="10">
    <source>
        <dbReference type="EMBL" id="HJH42526.1"/>
    </source>
</evidence>
<keyword evidence="12" id="KW-1185">Reference proteome</keyword>
<keyword evidence="5 7" id="KW-0067">ATP-binding</keyword>
<dbReference type="InterPro" id="IPR001412">
    <property type="entry name" value="aa-tRNA-synth_I_CS"/>
</dbReference>
<feature type="binding site" evidence="7">
    <location>
        <position position="215"/>
    </location>
    <ligand>
        <name>L-glutamate</name>
        <dbReference type="ChEBI" id="CHEBI:29985"/>
    </ligand>
</feature>
<dbReference type="NCBIfam" id="NF004314">
    <property type="entry name" value="PRK05710.1-3"/>
    <property type="match status" value="1"/>
</dbReference>
<protein>
    <recommendedName>
        <fullName evidence="7">Glutamyl-Q tRNA(Asp) synthetase</fullName>
        <shortName evidence="7">Glu-Q-RSs</shortName>
        <ecNumber evidence="7">6.1.1.-</ecNumber>
    </recommendedName>
</protein>
<dbReference type="InterPro" id="IPR020058">
    <property type="entry name" value="Glu/Gln-tRNA-synth_Ib_cat-dom"/>
</dbReference>
<keyword evidence="2 7" id="KW-0479">Metal-binding</keyword>
<dbReference type="PROSITE" id="PS00178">
    <property type="entry name" value="AA_TRNA_LIGASE_I"/>
    <property type="match status" value="1"/>
</dbReference>
<feature type="short sequence motif" description="'HIGH' region" evidence="7">
    <location>
        <begin position="23"/>
        <end position="33"/>
    </location>
</feature>
<dbReference type="GO" id="GO:0008270">
    <property type="term" value="F:zinc ion binding"/>
    <property type="evidence" value="ECO:0007669"/>
    <property type="project" value="UniProtKB-UniRule"/>
</dbReference>
<reference evidence="10" key="3">
    <citation type="submission" date="2021-09" db="EMBL/GenBank/DDBJ databases">
        <authorList>
            <person name="Gilroy R."/>
        </authorList>
    </citation>
    <scope>NUCLEOTIDE SEQUENCE</scope>
    <source>
        <strain evidence="10">USAMLcec12-2067</strain>
    </source>
</reference>
<keyword evidence="6 7" id="KW-0030">Aminoacyl-tRNA synthetase</keyword>
<dbReference type="GO" id="GO:0006400">
    <property type="term" value="P:tRNA modification"/>
    <property type="evidence" value="ECO:0007669"/>
    <property type="project" value="InterPro"/>
</dbReference>
<proteinExistence type="inferred from homology"/>
<evidence type="ECO:0000256" key="3">
    <source>
        <dbReference type="ARBA" id="ARBA00022741"/>
    </source>
</evidence>
<dbReference type="NCBIfam" id="NF004315">
    <property type="entry name" value="PRK05710.1-4"/>
    <property type="match status" value="1"/>
</dbReference>
<feature type="binding site" evidence="7">
    <location>
        <position position="137"/>
    </location>
    <ligand>
        <name>Zn(2+)</name>
        <dbReference type="ChEBI" id="CHEBI:29105"/>
    </ligand>
</feature>
<dbReference type="InterPro" id="IPR022380">
    <property type="entry name" value="Glu-Q_tRNA(Asp)_Synthase"/>
</dbReference>
<feature type="binding site" evidence="7">
    <location>
        <position position="112"/>
    </location>
    <ligand>
        <name>Zn(2+)</name>
        <dbReference type="ChEBI" id="CHEBI:29105"/>
    </ligand>
</feature>
<evidence type="ECO:0000313" key="11">
    <source>
        <dbReference type="EMBL" id="PNV66275.1"/>
    </source>
</evidence>
<sequence length="320" mass="34915">MEHLGPRPGEAIGRDPVVGRFAPSPTGRMHAGNVFAALAAWLVAKSQGGRIVLRIEDLDQERSKPAYADAAQRDFEALGLFWDEGPYFQHDREDAYRAAFDELSAQGLVYPCFCTRADLHAASAPHRGEKAVYPGTCRDLTDTERACRAQKRTPAQRLRVSDESVSLVDSVQGPYSQNLAQDCGDFLVRRSDGAFAYQLAVVVDDAAQGVNSVVRGVDLLCSTPQQMHLQTLLGLPHPAYAHIPLLVAERDRRLSKRDRDASLDALLSRFKTPEALLGHIAGLTGLAPTGDPATPEELLETFDLAALPDALADPVQILWR</sequence>
<feature type="binding site" evidence="7">
    <location>
        <position position="133"/>
    </location>
    <ligand>
        <name>Zn(2+)</name>
        <dbReference type="ChEBI" id="CHEBI:29105"/>
    </ligand>
</feature>
<dbReference type="PRINTS" id="PR00987">
    <property type="entry name" value="TRNASYNTHGLU"/>
</dbReference>
<evidence type="ECO:0000256" key="7">
    <source>
        <dbReference type="HAMAP-Rule" id="MF_01428"/>
    </source>
</evidence>
<dbReference type="EMBL" id="PPEL01000005">
    <property type="protein sequence ID" value="PNV66275.1"/>
    <property type="molecule type" value="Genomic_DNA"/>
</dbReference>
<name>A0A2K2U7G8_9ACTN</name>
<dbReference type="AlphaFoldDB" id="A0A2K2U7G8"/>
<dbReference type="Pfam" id="PF00749">
    <property type="entry name" value="tRNA-synt_1c"/>
    <property type="match status" value="1"/>
</dbReference>
<keyword evidence="8" id="KW-0648">Protein biosynthesis</keyword>
<dbReference type="Gene3D" id="3.40.50.620">
    <property type="entry name" value="HUPs"/>
    <property type="match status" value="1"/>
</dbReference>
<dbReference type="Proteomes" id="UP000789325">
    <property type="component" value="Unassembled WGS sequence"/>
</dbReference>
<dbReference type="EMBL" id="DYZL01000034">
    <property type="protein sequence ID" value="HJH42526.1"/>
    <property type="molecule type" value="Genomic_DNA"/>
</dbReference>
<dbReference type="RefSeq" id="WP_103262552.1">
    <property type="nucleotide sequence ID" value="NZ_PPEL01000005.1"/>
</dbReference>
<reference evidence="11 12" key="1">
    <citation type="journal article" date="2018" name="Int. J. Syst. Evol. Microbiol.">
        <title>Rubneribacter badeniensis gen. nov., sp. nov. and Enteroscipio rubneri gen. nov., sp. nov., new members of the Eggerthellaceae isolated from human faeces.</title>
        <authorList>
            <person name="Danylec N."/>
            <person name="Gobl A."/>
            <person name="Stoll D.A."/>
            <person name="Hetzer B."/>
            <person name="Kulling S.E."/>
            <person name="Huch M."/>
        </authorList>
    </citation>
    <scope>NUCLEOTIDE SEQUENCE [LARGE SCALE GENOMIC DNA]</scope>
    <source>
        <strain evidence="11 12">ResAG-85</strain>
    </source>
</reference>
<feature type="short sequence motif" description="'KMSKS' region" evidence="7">
    <location>
        <begin position="253"/>
        <end position="257"/>
    </location>
</feature>
<evidence type="ECO:0000259" key="9">
    <source>
        <dbReference type="Pfam" id="PF00749"/>
    </source>
</evidence>
<feature type="domain" description="Glutamyl/glutaminyl-tRNA synthetase class Ib catalytic" evidence="9">
    <location>
        <begin position="17"/>
        <end position="287"/>
    </location>
</feature>
<dbReference type="InterPro" id="IPR049940">
    <property type="entry name" value="GluQ/Sye"/>
</dbReference>
<dbReference type="EC" id="6.1.1.-" evidence="7"/>
<organism evidence="11 12">
    <name type="scientific">Rubneribacter badeniensis</name>
    <dbReference type="NCBI Taxonomy" id="2070688"/>
    <lineage>
        <taxon>Bacteria</taxon>
        <taxon>Bacillati</taxon>
        <taxon>Actinomycetota</taxon>
        <taxon>Coriobacteriia</taxon>
        <taxon>Eggerthellales</taxon>
        <taxon>Eggerthellaceae</taxon>
        <taxon>Rubneribacter</taxon>
    </lineage>
</organism>
<dbReference type="Proteomes" id="UP000236488">
    <property type="component" value="Unassembled WGS sequence"/>
</dbReference>
<dbReference type="GO" id="GO:0004818">
    <property type="term" value="F:glutamate-tRNA ligase activity"/>
    <property type="evidence" value="ECO:0007669"/>
    <property type="project" value="TreeGrafter"/>
</dbReference>
<feature type="binding site" evidence="7">
    <location>
        <position position="114"/>
    </location>
    <ligand>
        <name>Zn(2+)</name>
        <dbReference type="ChEBI" id="CHEBI:29105"/>
    </ligand>
</feature>